<keyword evidence="9" id="KW-1185">Reference proteome</keyword>
<dbReference type="PANTHER" id="PTHR11985">
    <property type="entry name" value="GLYCEROL-3-PHOSPHATE DEHYDROGENASE"/>
    <property type="match status" value="1"/>
</dbReference>
<evidence type="ECO:0000256" key="6">
    <source>
        <dbReference type="RuleBase" id="RU361217"/>
    </source>
</evidence>
<accession>A0A9E7R6A9</accession>
<dbReference type="InterPro" id="IPR036188">
    <property type="entry name" value="FAD/NAD-bd_sf"/>
</dbReference>
<evidence type="ECO:0000259" key="7">
    <source>
        <dbReference type="Pfam" id="PF01266"/>
    </source>
</evidence>
<dbReference type="PANTHER" id="PTHR11985:SF15">
    <property type="entry name" value="GLYCEROL-3-PHOSPHATE DEHYDROGENASE, MITOCHONDRIAL"/>
    <property type="match status" value="1"/>
</dbReference>
<comment type="catalytic activity">
    <reaction evidence="6">
        <text>a quinone + sn-glycerol 3-phosphate = dihydroxyacetone phosphate + a quinol</text>
        <dbReference type="Rhea" id="RHEA:18977"/>
        <dbReference type="ChEBI" id="CHEBI:24646"/>
        <dbReference type="ChEBI" id="CHEBI:57597"/>
        <dbReference type="ChEBI" id="CHEBI:57642"/>
        <dbReference type="ChEBI" id="CHEBI:132124"/>
        <dbReference type="EC" id="1.1.5.3"/>
    </reaction>
</comment>
<evidence type="ECO:0000313" key="8">
    <source>
        <dbReference type="EMBL" id="UWM56362.1"/>
    </source>
</evidence>
<evidence type="ECO:0000256" key="3">
    <source>
        <dbReference type="ARBA" id="ARBA00022630"/>
    </source>
</evidence>
<dbReference type="KEGG" id="ssai:N0B31_08705"/>
<evidence type="ECO:0000313" key="9">
    <source>
        <dbReference type="Proteomes" id="UP001057580"/>
    </source>
</evidence>
<dbReference type="PROSITE" id="PS00977">
    <property type="entry name" value="FAD_G3PDH_1"/>
    <property type="match status" value="1"/>
</dbReference>
<dbReference type="PRINTS" id="PR01001">
    <property type="entry name" value="FADG3PDH"/>
</dbReference>
<keyword evidence="4" id="KW-0274">FAD</keyword>
<protein>
    <recommendedName>
        <fullName evidence="6">Glycerol-3-phosphate dehydrogenase</fullName>
        <ecNumber evidence="6">1.1.5.3</ecNumber>
    </recommendedName>
</protein>
<comment type="similarity">
    <text evidence="2 6">Belongs to the FAD-dependent glycerol-3-phosphate dehydrogenase family.</text>
</comment>
<evidence type="ECO:0000256" key="5">
    <source>
        <dbReference type="ARBA" id="ARBA00023002"/>
    </source>
</evidence>
<dbReference type="GO" id="GO:0004368">
    <property type="term" value="F:glycerol-3-phosphate dehydrogenase (quinone) activity"/>
    <property type="evidence" value="ECO:0007669"/>
    <property type="project" value="UniProtKB-EC"/>
</dbReference>
<name>A0A9E7R6A9_9EURY</name>
<feature type="domain" description="FAD dependent oxidoreductase" evidence="7">
    <location>
        <begin position="6"/>
        <end position="353"/>
    </location>
</feature>
<gene>
    <name evidence="8" type="ORF">N0B31_08705</name>
</gene>
<dbReference type="RefSeq" id="WP_260643476.1">
    <property type="nucleotide sequence ID" value="NZ_CP104003.1"/>
</dbReference>
<comment type="cofactor">
    <cofactor evidence="1 6">
        <name>FAD</name>
        <dbReference type="ChEBI" id="CHEBI:57692"/>
    </cofactor>
</comment>
<organism evidence="8 9">
    <name type="scientific">Salinirubellus salinus</name>
    <dbReference type="NCBI Taxonomy" id="1364945"/>
    <lineage>
        <taxon>Archaea</taxon>
        <taxon>Methanobacteriati</taxon>
        <taxon>Methanobacteriota</taxon>
        <taxon>Stenosarchaea group</taxon>
        <taxon>Halobacteria</taxon>
        <taxon>Halobacteriales</taxon>
        <taxon>Natronomonadaceae</taxon>
        <taxon>Salinirubellus</taxon>
    </lineage>
</organism>
<dbReference type="InterPro" id="IPR006076">
    <property type="entry name" value="FAD-dep_OxRdtase"/>
</dbReference>
<dbReference type="EC" id="1.1.5.3" evidence="6"/>
<keyword evidence="3 6" id="KW-0285">Flavoprotein</keyword>
<reference evidence="8" key="1">
    <citation type="submission" date="2022-09" db="EMBL/GenBank/DDBJ databases">
        <title>Diverse halophilic archaea isolated from saline environments.</title>
        <authorList>
            <person name="Cui H.-L."/>
        </authorList>
    </citation>
    <scope>NUCLEOTIDE SEQUENCE</scope>
    <source>
        <strain evidence="8">ZS-35-S2</strain>
    </source>
</reference>
<dbReference type="SUPFAM" id="SSF51905">
    <property type="entry name" value="FAD/NAD(P)-binding domain"/>
    <property type="match status" value="1"/>
</dbReference>
<dbReference type="InterPro" id="IPR000447">
    <property type="entry name" value="G3P_DH_FAD-dep"/>
</dbReference>
<dbReference type="GO" id="GO:0009331">
    <property type="term" value="C:glycerol-3-phosphate dehydrogenase (FAD) complex"/>
    <property type="evidence" value="ECO:0007669"/>
    <property type="project" value="UniProtKB-UniRule"/>
</dbReference>
<sequence>MDHETDVVVVGGGATGVGVARDLSLRGVDVTLLDRDGLSAGTTGHTHGVLHSGGRYANDDPDGARECIRENRVLRNVAPVAVTDTGGLLVSCEADDPAYLEEKREACEACGIPTERLEGAALRERAPELPETVRAALAVPDAVVHPSPLVAATAGDAADRGARIETHTPVTDLVVEDDTVVGVETPAGTARAAHVVNAAGAWAGQVASTAGADLEMHPSKGVMVVVDREASAVLNRARPPSDGDIVVPVGGRAILGTTSETVADPDDYPREGAATAAMVEAAHALLPDLTEDEVVRSYWGVRPIPAVAGEGRDASRGFLVRDHGETDGVAGLTSVVGGKLTTHRLMAEATADRVCEELGVDADCETAETPLPDDADRVASLVERYDAASPADADRR</sequence>
<proteinExistence type="inferred from homology"/>
<dbReference type="GeneID" id="74942497"/>
<dbReference type="EMBL" id="CP104003">
    <property type="protein sequence ID" value="UWM56362.1"/>
    <property type="molecule type" value="Genomic_DNA"/>
</dbReference>
<evidence type="ECO:0000256" key="4">
    <source>
        <dbReference type="ARBA" id="ARBA00022827"/>
    </source>
</evidence>
<dbReference type="AlphaFoldDB" id="A0A9E7R6A9"/>
<evidence type="ECO:0000256" key="1">
    <source>
        <dbReference type="ARBA" id="ARBA00001974"/>
    </source>
</evidence>
<dbReference type="Proteomes" id="UP001057580">
    <property type="component" value="Chromosome"/>
</dbReference>
<keyword evidence="5 6" id="KW-0560">Oxidoreductase</keyword>
<dbReference type="Pfam" id="PF01266">
    <property type="entry name" value="DAO"/>
    <property type="match status" value="1"/>
</dbReference>
<dbReference type="Gene3D" id="3.50.50.60">
    <property type="entry name" value="FAD/NAD(P)-binding domain"/>
    <property type="match status" value="3"/>
</dbReference>
<dbReference type="GO" id="GO:0006072">
    <property type="term" value="P:glycerol-3-phosphate metabolic process"/>
    <property type="evidence" value="ECO:0007669"/>
    <property type="project" value="UniProtKB-UniRule"/>
</dbReference>
<evidence type="ECO:0000256" key="2">
    <source>
        <dbReference type="ARBA" id="ARBA00007330"/>
    </source>
</evidence>